<comment type="caution">
    <text evidence="2">The sequence shown here is derived from an EMBL/GenBank/DDBJ whole genome shotgun (WGS) entry which is preliminary data.</text>
</comment>
<feature type="transmembrane region" description="Helical" evidence="1">
    <location>
        <begin position="379"/>
        <end position="398"/>
    </location>
</feature>
<evidence type="ECO:0000313" key="2">
    <source>
        <dbReference type="EMBL" id="MBH8594539.1"/>
    </source>
</evidence>
<dbReference type="EMBL" id="JAECVW010000002">
    <property type="protein sequence ID" value="MBH8594539.1"/>
    <property type="molecule type" value="Genomic_DNA"/>
</dbReference>
<keyword evidence="1" id="KW-0812">Transmembrane</keyword>
<feature type="transmembrane region" description="Helical" evidence="1">
    <location>
        <begin position="345"/>
        <end position="367"/>
    </location>
</feature>
<accession>A0A8I1DE28</accession>
<proteinExistence type="predicted"/>
<feature type="transmembrane region" description="Helical" evidence="1">
    <location>
        <begin position="134"/>
        <end position="155"/>
    </location>
</feature>
<dbReference type="Proteomes" id="UP000633619">
    <property type="component" value="Unassembled WGS sequence"/>
</dbReference>
<dbReference type="InterPro" id="IPR010288">
    <property type="entry name" value="EcsB_ABC"/>
</dbReference>
<sequence>MNTGKLFYDRMKNSWLAAMRSIRMVASSGGTPLFLGILFIALYFAYEQFLIWLPPDFPIELLLTLPYALLLTSSRIRTWIQPADSVFLLPLETRMKPYFRASLIYSTAIHLIHLAIFTLLLYPVFLAVWKSHGFFFVSYVFFAVIQVVNIFAEWWQMRLTILLPVQQVRLVTGIRFLFNGGAAYAFLHQQGIWASVLLIGLLLSAIAVYRKAPACPYPWRLMQKSEANTLARYHSLAGLFVDMPRLKTPVKKRAWLIRFLPRWSRQQASSYLYWRTFIRKSELFSIQIRLLIWAMILIGIFPNRWVSAGVCVACAWMFIKQLPQLADPKQYPGIRRLYPLSAAQWAKGLTFIGWINLGIQTVWIALFARIVDALSTLECLWLVITGALISTALSLLYLPRRGEHLINSR</sequence>
<feature type="transmembrane region" description="Helical" evidence="1">
    <location>
        <begin position="21"/>
        <end position="46"/>
    </location>
</feature>
<feature type="transmembrane region" description="Helical" evidence="1">
    <location>
        <begin position="290"/>
        <end position="319"/>
    </location>
</feature>
<evidence type="ECO:0000256" key="1">
    <source>
        <dbReference type="SAM" id="Phobius"/>
    </source>
</evidence>
<name>A0A8I1DE28_THEIN</name>
<keyword evidence="1" id="KW-0472">Membrane</keyword>
<dbReference type="PIRSF" id="PIRSF037259">
    <property type="entry name" value="EcsB_ABC"/>
    <property type="match status" value="1"/>
</dbReference>
<keyword evidence="3" id="KW-1185">Reference proteome</keyword>
<dbReference type="RefSeq" id="WP_181731777.1">
    <property type="nucleotide sequence ID" value="NZ_JACEIR010000003.1"/>
</dbReference>
<reference evidence="2 3" key="1">
    <citation type="submission" date="2020-12" db="EMBL/GenBank/DDBJ databases">
        <title>WGS of Thermoactinomyces spp.</title>
        <authorList>
            <person name="Cheng K."/>
        </authorList>
    </citation>
    <scope>NUCLEOTIDE SEQUENCE [LARGE SCALE GENOMIC DNA]</scope>
    <source>
        <strain evidence="3">CICC 10671\DSM 43846</strain>
    </source>
</reference>
<keyword evidence="1" id="KW-1133">Transmembrane helix</keyword>
<feature type="transmembrane region" description="Helical" evidence="1">
    <location>
        <begin position="192"/>
        <end position="210"/>
    </location>
</feature>
<gene>
    <name evidence="2" type="ORF">I8U20_04250</name>
</gene>
<feature type="transmembrane region" description="Helical" evidence="1">
    <location>
        <begin position="103"/>
        <end position="128"/>
    </location>
</feature>
<dbReference type="AlphaFoldDB" id="A0A8I1DE28"/>
<evidence type="ECO:0000313" key="3">
    <source>
        <dbReference type="Proteomes" id="UP000633619"/>
    </source>
</evidence>
<protein>
    <submittedName>
        <fullName evidence="2">ABC transporter permease</fullName>
    </submittedName>
</protein>
<organism evidence="2 3">
    <name type="scientific">Thermoactinomyces intermedius</name>
    <dbReference type="NCBI Taxonomy" id="2024"/>
    <lineage>
        <taxon>Bacteria</taxon>
        <taxon>Bacillati</taxon>
        <taxon>Bacillota</taxon>
        <taxon>Bacilli</taxon>
        <taxon>Bacillales</taxon>
        <taxon>Thermoactinomycetaceae</taxon>
        <taxon>Thermoactinomyces</taxon>
    </lineage>
</organism>
<dbReference type="GO" id="GO:0016020">
    <property type="term" value="C:membrane"/>
    <property type="evidence" value="ECO:0007669"/>
    <property type="project" value="InterPro"/>
</dbReference>
<dbReference type="Pfam" id="PF05975">
    <property type="entry name" value="EcsB"/>
    <property type="match status" value="1"/>
</dbReference>